<accession>A0ACC2QEN3</accession>
<dbReference type="EMBL" id="CM056793">
    <property type="protein sequence ID" value="KAJ8715319.1"/>
    <property type="molecule type" value="Genomic_DNA"/>
</dbReference>
<protein>
    <submittedName>
        <fullName evidence="1">Uncharacterized protein</fullName>
    </submittedName>
</protein>
<reference evidence="1" key="1">
    <citation type="submission" date="2023-03" db="EMBL/GenBank/DDBJ databases">
        <title>Chromosome-level genomes of two armyworms, Mythimna separata and Mythimna loreyi, provide insights into the biosynthesis and reception of sex pheromones.</title>
        <authorList>
            <person name="Zhao H."/>
        </authorList>
    </citation>
    <scope>NUCLEOTIDE SEQUENCE</scope>
    <source>
        <strain evidence="1">BeijingLab</strain>
    </source>
</reference>
<name>A0ACC2QEN3_9NEOP</name>
<sequence length="401" mass="46721">MSIARYIWLLLCYAQYARTNLMDEYKQFTNNFLYPKDDKSEELPVQLGKDWASGCTCRATFHQKVIVCFGNYECVRFPKIKLRSEVLRVRTTAITEILKGELDFLYYLKVLEIEANHQLRYIEPGIFSNLTNLEQLSISYNTLLQSIHETTFMGLTNLHNLTLVNNGFGSVVQLTPSFKPSILPSLRRLDLSENNFETISEDAFKSMAGTSLRKLDLNLCRLDYIHPNSFLPLKHLKNLHIGDNDLNSSLIATFLSAMIEHNINLLHLDLSGMGFRKQPPTKLMNVIANSTVQSLVLARNQFEIVSDDSFPKMPNIQLLDLRKVSTIMWCRWETQLAEYHRIFLEDGTSYDPLVLIRIGEIQNKYLTTTLKYLLKTKIYHMWDQRNKEEFWKKLRNVMVKK</sequence>
<dbReference type="Proteomes" id="UP001231649">
    <property type="component" value="Chromosome 17"/>
</dbReference>
<evidence type="ECO:0000313" key="1">
    <source>
        <dbReference type="EMBL" id="KAJ8715319.1"/>
    </source>
</evidence>
<keyword evidence="2" id="KW-1185">Reference proteome</keyword>
<evidence type="ECO:0000313" key="2">
    <source>
        <dbReference type="Proteomes" id="UP001231649"/>
    </source>
</evidence>
<comment type="caution">
    <text evidence="1">The sequence shown here is derived from an EMBL/GenBank/DDBJ whole genome shotgun (WGS) entry which is preliminary data.</text>
</comment>
<proteinExistence type="predicted"/>
<organism evidence="1 2">
    <name type="scientific">Mythimna loreyi</name>
    <dbReference type="NCBI Taxonomy" id="667449"/>
    <lineage>
        <taxon>Eukaryota</taxon>
        <taxon>Metazoa</taxon>
        <taxon>Ecdysozoa</taxon>
        <taxon>Arthropoda</taxon>
        <taxon>Hexapoda</taxon>
        <taxon>Insecta</taxon>
        <taxon>Pterygota</taxon>
        <taxon>Neoptera</taxon>
        <taxon>Endopterygota</taxon>
        <taxon>Lepidoptera</taxon>
        <taxon>Glossata</taxon>
        <taxon>Ditrysia</taxon>
        <taxon>Noctuoidea</taxon>
        <taxon>Noctuidae</taxon>
        <taxon>Noctuinae</taxon>
        <taxon>Hadenini</taxon>
        <taxon>Mythimna</taxon>
    </lineage>
</organism>
<gene>
    <name evidence="1" type="ORF">PYW08_005300</name>
</gene>